<organism evidence="1 2">
    <name type="scientific">Catellatospora methionotrophica</name>
    <dbReference type="NCBI Taxonomy" id="121620"/>
    <lineage>
        <taxon>Bacteria</taxon>
        <taxon>Bacillati</taxon>
        <taxon>Actinomycetota</taxon>
        <taxon>Actinomycetes</taxon>
        <taxon>Micromonosporales</taxon>
        <taxon>Micromonosporaceae</taxon>
        <taxon>Catellatospora</taxon>
    </lineage>
</organism>
<keyword evidence="2" id="KW-1185">Reference proteome</keyword>
<dbReference type="SUPFAM" id="SSF54427">
    <property type="entry name" value="NTF2-like"/>
    <property type="match status" value="1"/>
</dbReference>
<accession>A0A8J3L603</accession>
<name>A0A8J3L603_9ACTN</name>
<dbReference type="Proteomes" id="UP000660339">
    <property type="component" value="Unassembled WGS sequence"/>
</dbReference>
<proteinExistence type="predicted"/>
<sequence length="122" mass="12965">MSDVDWAEGRTITTAELPAAITAYLLAHRDHDVPTAVGTFTPDAVVTDDGHTYHGLAEIAGWVASTASEYTFTTTLVGASAVDAARYEVRQHLEGDFPGGVVDLRYRFTMHGASIAALEIAA</sequence>
<dbReference type="RefSeq" id="WP_166379400.1">
    <property type="nucleotide sequence ID" value="NZ_BAAATT010000005.1"/>
</dbReference>
<reference evidence="1" key="1">
    <citation type="submission" date="2021-01" db="EMBL/GenBank/DDBJ databases">
        <title>Whole genome shotgun sequence of Catellatospora methionotrophica NBRC 14553.</title>
        <authorList>
            <person name="Komaki H."/>
            <person name="Tamura T."/>
        </authorList>
    </citation>
    <scope>NUCLEOTIDE SEQUENCE</scope>
    <source>
        <strain evidence="1">NBRC 14553</strain>
    </source>
</reference>
<evidence type="ECO:0000313" key="1">
    <source>
        <dbReference type="EMBL" id="GIG15098.1"/>
    </source>
</evidence>
<dbReference type="EMBL" id="BONJ01000019">
    <property type="protein sequence ID" value="GIG15098.1"/>
    <property type="molecule type" value="Genomic_DNA"/>
</dbReference>
<comment type="caution">
    <text evidence="1">The sequence shown here is derived from an EMBL/GenBank/DDBJ whole genome shotgun (WGS) entry which is preliminary data.</text>
</comment>
<dbReference type="InterPro" id="IPR032710">
    <property type="entry name" value="NTF2-like_dom_sf"/>
</dbReference>
<gene>
    <name evidence="1" type="ORF">Cme02nite_34300</name>
</gene>
<evidence type="ECO:0000313" key="2">
    <source>
        <dbReference type="Proteomes" id="UP000660339"/>
    </source>
</evidence>
<dbReference type="AlphaFoldDB" id="A0A8J3L603"/>
<dbReference type="Gene3D" id="3.10.450.50">
    <property type="match status" value="1"/>
</dbReference>
<evidence type="ECO:0008006" key="3">
    <source>
        <dbReference type="Google" id="ProtNLM"/>
    </source>
</evidence>
<protein>
    <recommendedName>
        <fullName evidence="3">SnoaL-like domain-containing protein</fullName>
    </recommendedName>
</protein>